<evidence type="ECO:0000259" key="3">
    <source>
        <dbReference type="Pfam" id="PF02225"/>
    </source>
</evidence>
<organism evidence="4 5">
    <name type="scientific">Oceanospirillum sediminis</name>
    <dbReference type="NCBI Taxonomy" id="2760088"/>
    <lineage>
        <taxon>Bacteria</taxon>
        <taxon>Pseudomonadati</taxon>
        <taxon>Pseudomonadota</taxon>
        <taxon>Gammaproteobacteria</taxon>
        <taxon>Oceanospirillales</taxon>
        <taxon>Oceanospirillaceae</taxon>
        <taxon>Oceanospirillum</taxon>
    </lineage>
</organism>
<evidence type="ECO:0000256" key="2">
    <source>
        <dbReference type="ARBA" id="ARBA00023180"/>
    </source>
</evidence>
<accession>A0A839J0F7</accession>
<feature type="non-terminal residue" evidence="4">
    <location>
        <position position="120"/>
    </location>
</feature>
<dbReference type="PANTHER" id="PTHR22702:SF1">
    <property type="entry name" value="PROTEASE-ASSOCIATED DOMAIN-CONTAINING PROTEIN 1"/>
    <property type="match status" value="1"/>
</dbReference>
<dbReference type="PANTHER" id="PTHR22702">
    <property type="entry name" value="PROTEASE-ASSOCIATED DOMAIN-CONTAINING PROTEIN"/>
    <property type="match status" value="1"/>
</dbReference>
<proteinExistence type="predicted"/>
<protein>
    <submittedName>
        <fullName evidence="4">Peptidase</fullName>
    </submittedName>
</protein>
<dbReference type="EMBL" id="JACJFM010000217">
    <property type="protein sequence ID" value="MBB1489796.1"/>
    <property type="molecule type" value="Genomic_DNA"/>
</dbReference>
<feature type="non-terminal residue" evidence="4">
    <location>
        <position position="1"/>
    </location>
</feature>
<dbReference type="AlphaFoldDB" id="A0A839J0F7"/>
<dbReference type="InterPro" id="IPR046450">
    <property type="entry name" value="PA_dom_sf"/>
</dbReference>
<name>A0A839J0F7_9GAMM</name>
<sequence>LVIADDGGVVPEEGCSPLINSANMAGKIAVIRRGSCNFTAKIQNAQDAGAIAVIVANHNNPDSDPNYVPYVNMYGVTDPEFTIPSIFINFDDGETIINAIRRRERITATIVDNGPFFKDS</sequence>
<dbReference type="Pfam" id="PF02225">
    <property type="entry name" value="PA"/>
    <property type="match status" value="1"/>
</dbReference>
<dbReference type="Gene3D" id="3.50.30.30">
    <property type="match status" value="1"/>
</dbReference>
<keyword evidence="1" id="KW-0732">Signal</keyword>
<dbReference type="SUPFAM" id="SSF52025">
    <property type="entry name" value="PA domain"/>
    <property type="match status" value="1"/>
</dbReference>
<evidence type="ECO:0000313" key="5">
    <source>
        <dbReference type="Proteomes" id="UP000565262"/>
    </source>
</evidence>
<dbReference type="InterPro" id="IPR003137">
    <property type="entry name" value="PA_domain"/>
</dbReference>
<gene>
    <name evidence="4" type="ORF">H4O21_24635</name>
</gene>
<keyword evidence="2" id="KW-0325">Glycoprotein</keyword>
<evidence type="ECO:0000256" key="1">
    <source>
        <dbReference type="ARBA" id="ARBA00022729"/>
    </source>
</evidence>
<dbReference type="CDD" id="cd04818">
    <property type="entry name" value="PA_subtilisin_1"/>
    <property type="match status" value="1"/>
</dbReference>
<feature type="domain" description="PA" evidence="3">
    <location>
        <begin position="10"/>
        <end position="96"/>
    </location>
</feature>
<dbReference type="Proteomes" id="UP000565262">
    <property type="component" value="Unassembled WGS sequence"/>
</dbReference>
<keyword evidence="5" id="KW-1185">Reference proteome</keyword>
<reference evidence="4 5" key="1">
    <citation type="submission" date="2020-08" db="EMBL/GenBank/DDBJ databases">
        <title>Oceanospirillum sp. nov. isolated from marine sediment.</title>
        <authorList>
            <person name="Ji X."/>
        </authorList>
    </citation>
    <scope>NUCLEOTIDE SEQUENCE [LARGE SCALE GENOMIC DNA]</scope>
    <source>
        <strain evidence="4 5">D5</strain>
    </source>
</reference>
<evidence type="ECO:0000313" key="4">
    <source>
        <dbReference type="EMBL" id="MBB1489796.1"/>
    </source>
</evidence>
<comment type="caution">
    <text evidence="4">The sequence shown here is derived from an EMBL/GenBank/DDBJ whole genome shotgun (WGS) entry which is preliminary data.</text>
</comment>